<dbReference type="Pfam" id="PF10047">
    <property type="entry name" value="DUF2281"/>
    <property type="match status" value="1"/>
</dbReference>
<accession>A0A7U4QM33</accession>
<name>A0A7U4QM33_DESA2</name>
<reference evidence="2 3" key="1">
    <citation type="submission" date="2015-10" db="EMBL/GenBank/DDBJ databases">
        <title>Candidatus Desulfofervidus auxilii, a hydrogenotrophic sulfate-reducing bacterium involved in the thermophilic anaerobic oxidation of methane.</title>
        <authorList>
            <person name="Krukenberg V."/>
            <person name="Richter M."/>
            <person name="Wegener G."/>
        </authorList>
    </citation>
    <scope>NUCLEOTIDE SEQUENCE [LARGE SCALE GENOMIC DNA]</scope>
    <source>
        <strain evidence="2 3">HS1</strain>
    </source>
</reference>
<dbReference type="Proteomes" id="UP000070560">
    <property type="component" value="Chromosome"/>
</dbReference>
<gene>
    <name evidence="2" type="ORF">HS1_002088</name>
</gene>
<dbReference type="AlphaFoldDB" id="A0A7U4QM33"/>
<dbReference type="EMBL" id="CP013015">
    <property type="protein sequence ID" value="AMM41876.1"/>
    <property type="molecule type" value="Genomic_DNA"/>
</dbReference>
<dbReference type="OrthoDB" id="1684750at2"/>
<dbReference type="RefSeq" id="WP_082757797.1">
    <property type="nucleotide sequence ID" value="NZ_CP013015.1"/>
</dbReference>
<keyword evidence="3" id="KW-1185">Reference proteome</keyword>
<protein>
    <recommendedName>
        <fullName evidence="1">DUF2281 domain-containing protein</fullName>
    </recommendedName>
</protein>
<evidence type="ECO:0000313" key="2">
    <source>
        <dbReference type="EMBL" id="AMM41876.1"/>
    </source>
</evidence>
<feature type="domain" description="DUF2281" evidence="1">
    <location>
        <begin position="6"/>
        <end position="39"/>
    </location>
</feature>
<dbReference type="InterPro" id="IPR018739">
    <property type="entry name" value="DUF2281"/>
</dbReference>
<evidence type="ECO:0000259" key="1">
    <source>
        <dbReference type="Pfam" id="PF10047"/>
    </source>
</evidence>
<proteinExistence type="predicted"/>
<sequence>MSLAEKIIEKVKSLPDDKQSEILDFIDSLSKKVKEEEKKRVE</sequence>
<evidence type="ECO:0000313" key="3">
    <source>
        <dbReference type="Proteomes" id="UP000070560"/>
    </source>
</evidence>
<organism evidence="2 3">
    <name type="scientific">Desulfofervidus auxilii</name>
    <dbReference type="NCBI Taxonomy" id="1621989"/>
    <lineage>
        <taxon>Bacteria</taxon>
        <taxon>Pseudomonadati</taxon>
        <taxon>Thermodesulfobacteriota</taxon>
        <taxon>Candidatus Desulfofervidia</taxon>
        <taxon>Candidatus Desulfofervidales</taxon>
        <taxon>Candidatus Desulfofervidaceae</taxon>
        <taxon>Candidatus Desulfofervidus</taxon>
    </lineage>
</organism>
<dbReference type="KEGG" id="daw:HS1_002088"/>